<dbReference type="InParanoid" id="A0A194XKR1"/>
<evidence type="ECO:0000313" key="4">
    <source>
        <dbReference type="Proteomes" id="UP000070700"/>
    </source>
</evidence>
<name>A0A194XKR1_MOLSC</name>
<feature type="compositionally biased region" description="Low complexity" evidence="1">
    <location>
        <begin position="182"/>
        <end position="197"/>
    </location>
</feature>
<protein>
    <recommendedName>
        <fullName evidence="2">Clr5 domain-containing protein</fullName>
    </recommendedName>
</protein>
<dbReference type="Pfam" id="PF14420">
    <property type="entry name" value="Clr5"/>
    <property type="match status" value="1"/>
</dbReference>
<evidence type="ECO:0000259" key="2">
    <source>
        <dbReference type="Pfam" id="PF14420"/>
    </source>
</evidence>
<keyword evidence="4" id="KW-1185">Reference proteome</keyword>
<dbReference type="EMBL" id="KQ947409">
    <property type="protein sequence ID" value="KUJ20815.1"/>
    <property type="molecule type" value="Genomic_DNA"/>
</dbReference>
<dbReference type="PANTHER" id="PTHR38788">
    <property type="entry name" value="CLR5 DOMAIN-CONTAINING PROTEIN"/>
    <property type="match status" value="1"/>
</dbReference>
<sequence>MDGIAGPSVDQLNAPYAERWGLLKEVMVRLFLEEGKKYKEIVKIMEIEYKFYATENQYKRQFGAWNVKKALPTKKKIKISKEMETRAQQGKASMLLYNDKMENQKIRRYMKKQGRRDISIWTSGAVDIENLTGHALQTGNRVFMNWNLPSAVLRFLNSKAKDHISPNPSVGTPMSGVLVATPSSNSGPSPRNPSSPSDALSPDQERSAMTATVKESLKVTRAHLFVQKHHKDLFRGMNLQEQCVVTDYFNQFWQHSFVTAKNWGHGPRTWDASTLKFNQFSQRNIDSLPGTPAMNTDTLRHSHHQSPKQHHSLGDHVPSPSDLCRWSIHVLEMEYDPIHSPEPAEEQVVPDPDNKDTWRSWQNPGSIQDFAETLEKSLEGNKFSTIEVKELPISIGQIIRAAKRSPEQLLEEAFGFSIMARNIDLVSQMGEHLHDNRDLSFHDLYPLHLAASYLDGTKTCCLIFHELVHSMVTGEASVRKLYTNHLNHTVLDNLMLTILKAHTFCPPVMVDDAFKKEHRFAGEEVDICGRWDADSDCIRHLQASGSPTIPRSWKHMFCHTSAQTITHCVGTLFYPHWKPDINTPSGLFLKRCPNETCGMKLQLKPLHTLVVTAVYLAQFGTDGENLFGIVASLLSLLRFGANPLLKADISPIALLGSDTGLECTHSELDPFELAQRVPQELISQWPQGRVVGWKIFCHVLRLSQNDWDPPAVPGPAADTLRDDLRDIYAFVEDEDDEVIMRSFDDREVNSETQNTDVTDDLDDGEEFPLYCPEHEIDSYFGKNKTLITLWAAVQTELLTYRRLAAGDPWVSANFDMLSVLKSLETGAELSIKLVSKQMMKPACFCGTFAEQNHSVCLQEEACAHYFSNLEDWSRSSFIEIPE</sequence>
<feature type="region of interest" description="Disordered" evidence="1">
    <location>
        <begin position="286"/>
        <end position="318"/>
    </location>
</feature>
<dbReference type="KEGG" id="psco:LY89DRAFT_779513"/>
<proteinExistence type="predicted"/>
<feature type="compositionally biased region" description="Basic residues" evidence="1">
    <location>
        <begin position="301"/>
        <end position="311"/>
    </location>
</feature>
<dbReference type="GeneID" id="28832025"/>
<dbReference type="InterPro" id="IPR025676">
    <property type="entry name" value="Clr5_dom"/>
</dbReference>
<gene>
    <name evidence="3" type="ORF">LY89DRAFT_779513</name>
</gene>
<evidence type="ECO:0000313" key="3">
    <source>
        <dbReference type="EMBL" id="KUJ20815.1"/>
    </source>
</evidence>
<dbReference type="AlphaFoldDB" id="A0A194XKR1"/>
<reference evidence="3 4" key="1">
    <citation type="submission" date="2015-10" db="EMBL/GenBank/DDBJ databases">
        <title>Full genome of DAOMC 229536 Phialocephala scopiformis, a fungal endophyte of spruce producing the potent anti-insectan compound rugulosin.</title>
        <authorList>
            <consortium name="DOE Joint Genome Institute"/>
            <person name="Walker A.K."/>
            <person name="Frasz S.L."/>
            <person name="Seifert K.A."/>
            <person name="Miller J.D."/>
            <person name="Mondo S.J."/>
            <person name="Labutti K."/>
            <person name="Lipzen A."/>
            <person name="Dockter R."/>
            <person name="Kennedy M."/>
            <person name="Grigoriev I.V."/>
            <person name="Spatafora J.W."/>
        </authorList>
    </citation>
    <scope>NUCLEOTIDE SEQUENCE [LARGE SCALE GENOMIC DNA]</scope>
    <source>
        <strain evidence="3 4">CBS 120377</strain>
    </source>
</reference>
<dbReference type="PANTHER" id="PTHR38788:SF3">
    <property type="entry name" value="CLR5 DOMAIN-CONTAINING PROTEIN"/>
    <property type="match status" value="1"/>
</dbReference>
<dbReference type="OrthoDB" id="539213at2759"/>
<feature type="region of interest" description="Disordered" evidence="1">
    <location>
        <begin position="166"/>
        <end position="207"/>
    </location>
</feature>
<dbReference type="RefSeq" id="XP_018075170.1">
    <property type="nucleotide sequence ID" value="XM_018222299.1"/>
</dbReference>
<organism evidence="3 4">
    <name type="scientific">Mollisia scopiformis</name>
    <name type="common">Conifer needle endophyte fungus</name>
    <name type="synonym">Phialocephala scopiformis</name>
    <dbReference type="NCBI Taxonomy" id="149040"/>
    <lineage>
        <taxon>Eukaryota</taxon>
        <taxon>Fungi</taxon>
        <taxon>Dikarya</taxon>
        <taxon>Ascomycota</taxon>
        <taxon>Pezizomycotina</taxon>
        <taxon>Leotiomycetes</taxon>
        <taxon>Helotiales</taxon>
        <taxon>Mollisiaceae</taxon>
        <taxon>Mollisia</taxon>
    </lineage>
</organism>
<feature type="domain" description="Clr5" evidence="2">
    <location>
        <begin position="17"/>
        <end position="69"/>
    </location>
</feature>
<dbReference type="Proteomes" id="UP000070700">
    <property type="component" value="Unassembled WGS sequence"/>
</dbReference>
<evidence type="ECO:0000256" key="1">
    <source>
        <dbReference type="SAM" id="MobiDB-lite"/>
    </source>
</evidence>
<accession>A0A194XKR1</accession>